<proteinExistence type="predicted"/>
<organism evidence="1 2">
    <name type="scientific">Ustilaginoidea virens</name>
    <name type="common">Rice false smut fungus</name>
    <name type="synonym">Villosiclava virens</name>
    <dbReference type="NCBI Taxonomy" id="1159556"/>
    <lineage>
        <taxon>Eukaryota</taxon>
        <taxon>Fungi</taxon>
        <taxon>Dikarya</taxon>
        <taxon>Ascomycota</taxon>
        <taxon>Pezizomycotina</taxon>
        <taxon>Sordariomycetes</taxon>
        <taxon>Hypocreomycetidae</taxon>
        <taxon>Hypocreales</taxon>
        <taxon>Clavicipitaceae</taxon>
        <taxon>Ustilaginoidea</taxon>
    </lineage>
</organism>
<keyword evidence="2" id="KW-1185">Reference proteome</keyword>
<dbReference type="RefSeq" id="XP_043000863.1">
    <property type="nucleotide sequence ID" value="XM_043144928.1"/>
</dbReference>
<dbReference type="KEGG" id="uvi:66068208"/>
<protein>
    <submittedName>
        <fullName evidence="1">Uncharacterized protein</fullName>
    </submittedName>
</protein>
<gene>
    <name evidence="1" type="ORF">UV8b_07431</name>
</gene>
<dbReference type="EMBL" id="CP072758">
    <property type="protein sequence ID" value="QUC23190.1"/>
    <property type="molecule type" value="Genomic_DNA"/>
</dbReference>
<evidence type="ECO:0000313" key="2">
    <source>
        <dbReference type="Proteomes" id="UP000027002"/>
    </source>
</evidence>
<sequence>MVDDCFVTKILLARPLPNPEDIIYNCKRIPLLTSTSQYLYKVPTYCKNYPLFPRLYSIYAATIYPYIYYLALLCRLHSCLRLGIELNLNVPSSKINTRSMLPTTAASMSEQEFYPFNYFIISKSSSQTLGLSVKLMTSCGVAILASFDFVSNPTKDSFWVRVGQTASPTLYVTYMLDQ</sequence>
<name>A0A8E5HXH0_USTVR</name>
<accession>A0A8E5HXH0</accession>
<dbReference type="Proteomes" id="UP000027002">
    <property type="component" value="Chromosome 6"/>
</dbReference>
<dbReference type="GeneID" id="66068208"/>
<evidence type="ECO:0000313" key="1">
    <source>
        <dbReference type="EMBL" id="QUC23190.1"/>
    </source>
</evidence>
<dbReference type="AlphaFoldDB" id="A0A8E5HXH0"/>
<reference evidence="1" key="1">
    <citation type="submission" date="2020-03" db="EMBL/GenBank/DDBJ databases">
        <title>A mixture of massive structural variations and highly conserved coding sequences in Ustilaginoidea virens genome.</title>
        <authorList>
            <person name="Zhang K."/>
            <person name="Zhao Z."/>
            <person name="Zhang Z."/>
            <person name="Li Y."/>
            <person name="Hsiang T."/>
            <person name="Sun W."/>
        </authorList>
    </citation>
    <scope>NUCLEOTIDE SEQUENCE</scope>
    <source>
        <strain evidence="1">UV-8b</strain>
    </source>
</reference>